<dbReference type="GO" id="GO:0032502">
    <property type="term" value="P:developmental process"/>
    <property type="evidence" value="ECO:0007669"/>
    <property type="project" value="TreeGrafter"/>
</dbReference>
<dbReference type="GO" id="GO:0000981">
    <property type="term" value="F:DNA-binding transcription factor activity, RNA polymerase II-specific"/>
    <property type="evidence" value="ECO:0007669"/>
    <property type="project" value="TreeGrafter"/>
</dbReference>
<dbReference type="Proteomes" id="UP000005408">
    <property type="component" value="Unassembled WGS sequence"/>
</dbReference>
<evidence type="ECO:0000259" key="2">
    <source>
        <dbReference type="PROSITE" id="PS50888"/>
    </source>
</evidence>
<name>A0A8W8M9W9_MAGGI</name>
<feature type="region of interest" description="Disordered" evidence="1">
    <location>
        <begin position="186"/>
        <end position="223"/>
    </location>
</feature>
<dbReference type="PANTHER" id="PTHR23349">
    <property type="entry name" value="BASIC HELIX-LOOP-HELIX TRANSCRIPTION FACTOR, TWIST"/>
    <property type="match status" value="1"/>
</dbReference>
<dbReference type="CDD" id="cd11415">
    <property type="entry name" value="bHLH_TS_FERD3L_NATO3"/>
    <property type="match status" value="1"/>
</dbReference>
<feature type="compositionally biased region" description="Polar residues" evidence="1">
    <location>
        <begin position="214"/>
        <end position="223"/>
    </location>
</feature>
<dbReference type="GO" id="GO:0000977">
    <property type="term" value="F:RNA polymerase II transcription regulatory region sequence-specific DNA binding"/>
    <property type="evidence" value="ECO:0007669"/>
    <property type="project" value="TreeGrafter"/>
</dbReference>
<feature type="compositionally biased region" description="Polar residues" evidence="1">
    <location>
        <begin position="96"/>
        <end position="107"/>
    </location>
</feature>
<dbReference type="InterPro" id="IPR050283">
    <property type="entry name" value="E-box_TF_Regulators"/>
</dbReference>
<feature type="compositionally biased region" description="Basic and acidic residues" evidence="1">
    <location>
        <begin position="196"/>
        <end position="211"/>
    </location>
</feature>
<evidence type="ECO:0000313" key="3">
    <source>
        <dbReference type="EnsemblMetazoa" id="G32010.2:cds"/>
    </source>
</evidence>
<dbReference type="AlphaFoldDB" id="A0A8W8M9W9"/>
<reference evidence="3" key="1">
    <citation type="submission" date="2022-08" db="UniProtKB">
        <authorList>
            <consortium name="EnsemblMetazoa"/>
        </authorList>
    </citation>
    <scope>IDENTIFICATION</scope>
    <source>
        <strain evidence="3">05x7-T-G4-1.051#20</strain>
    </source>
</reference>
<dbReference type="Pfam" id="PF00010">
    <property type="entry name" value="HLH"/>
    <property type="match status" value="1"/>
</dbReference>
<proteinExistence type="predicted"/>
<dbReference type="PANTHER" id="PTHR23349:SF63">
    <property type="entry name" value="FER3-LIKE PROTEIN"/>
    <property type="match status" value="1"/>
</dbReference>
<sequence>MDIASSEAQMQGFGATVYPEGTNFHGIVYTGYNDYHQSAVDASRQMDGVPQYQYFGYSALPQAELENGTYWQTGDMGVHPGLAAYPVAYANPTDSSQGIDYTSSSPGGQHAIGKNGKPKRKRVQSAAQRRAANVRERRRMFHLNEAFDELRKRLPAFNYEKRLSRIETLRLAMTYISFMKGVSEGQDPQKIKLRPCKTEESENYHSLDRESGSPYFSNDTLDD</sequence>
<evidence type="ECO:0000313" key="4">
    <source>
        <dbReference type="Proteomes" id="UP000005408"/>
    </source>
</evidence>
<dbReference type="InterPro" id="IPR036638">
    <property type="entry name" value="HLH_DNA-bd_sf"/>
</dbReference>
<dbReference type="Gene3D" id="4.10.280.10">
    <property type="entry name" value="Helix-loop-helix DNA-binding domain"/>
    <property type="match status" value="1"/>
</dbReference>
<dbReference type="SMART" id="SM00353">
    <property type="entry name" value="HLH"/>
    <property type="match status" value="1"/>
</dbReference>
<dbReference type="InterPro" id="IPR011598">
    <property type="entry name" value="bHLH_dom"/>
</dbReference>
<dbReference type="OMA" id="FMKGISE"/>
<dbReference type="OrthoDB" id="10048995at2759"/>
<evidence type="ECO:0000256" key="1">
    <source>
        <dbReference type="SAM" id="MobiDB-lite"/>
    </source>
</evidence>
<accession>A0A8W8M9W9</accession>
<dbReference type="EnsemblMetazoa" id="G32010.2">
    <property type="protein sequence ID" value="G32010.2:cds"/>
    <property type="gene ID" value="G32010"/>
</dbReference>
<keyword evidence="4" id="KW-1185">Reference proteome</keyword>
<feature type="domain" description="BHLH" evidence="2">
    <location>
        <begin position="127"/>
        <end position="179"/>
    </location>
</feature>
<dbReference type="SUPFAM" id="SSF47459">
    <property type="entry name" value="HLH, helix-loop-helix DNA-binding domain"/>
    <property type="match status" value="1"/>
</dbReference>
<organism evidence="3 4">
    <name type="scientific">Magallana gigas</name>
    <name type="common">Pacific oyster</name>
    <name type="synonym">Crassostrea gigas</name>
    <dbReference type="NCBI Taxonomy" id="29159"/>
    <lineage>
        <taxon>Eukaryota</taxon>
        <taxon>Metazoa</taxon>
        <taxon>Spiralia</taxon>
        <taxon>Lophotrochozoa</taxon>
        <taxon>Mollusca</taxon>
        <taxon>Bivalvia</taxon>
        <taxon>Autobranchia</taxon>
        <taxon>Pteriomorphia</taxon>
        <taxon>Ostreida</taxon>
        <taxon>Ostreoidea</taxon>
        <taxon>Ostreidae</taxon>
        <taxon>Magallana</taxon>
    </lineage>
</organism>
<feature type="region of interest" description="Disordered" evidence="1">
    <location>
        <begin position="96"/>
        <end position="123"/>
    </location>
</feature>
<dbReference type="PROSITE" id="PS50888">
    <property type="entry name" value="BHLH"/>
    <property type="match status" value="1"/>
</dbReference>
<dbReference type="EnsemblMetazoa" id="G32010.1">
    <property type="protein sequence ID" value="G32010.1:cds"/>
    <property type="gene ID" value="G32010"/>
</dbReference>
<protein>
    <recommendedName>
        <fullName evidence="2">BHLH domain-containing protein</fullName>
    </recommendedName>
</protein>
<dbReference type="GO" id="GO:0046983">
    <property type="term" value="F:protein dimerization activity"/>
    <property type="evidence" value="ECO:0007669"/>
    <property type="project" value="InterPro"/>
</dbReference>